<dbReference type="InterPro" id="IPR058625">
    <property type="entry name" value="MdtA-like_BSH"/>
</dbReference>
<dbReference type="EMBL" id="FMJE01000002">
    <property type="protein sequence ID" value="SCM79420.1"/>
    <property type="molecule type" value="Genomic_DNA"/>
</dbReference>
<dbReference type="Gene3D" id="2.40.420.20">
    <property type="match status" value="1"/>
</dbReference>
<comment type="similarity">
    <text evidence="1">Belongs to the membrane fusion protein (MFP) (TC 8.A.1) family.</text>
</comment>
<evidence type="ECO:0000259" key="4">
    <source>
        <dbReference type="Pfam" id="PF25989"/>
    </source>
</evidence>
<dbReference type="AlphaFoldDB" id="A0A212LPK9"/>
<sequence length="370" mass="38925">MKKLTRNSRLLLTLMVLVCAAALLLAVSSKQLPTGLWPRQISPQAPVNLTAIPLGTINKPIQVTRTGSLESAASVPIHAAFSGHPSEVYVTEGQAIKAGQPLLKLQPSPSAVTQQAAVPSQQLQTNYDNALKEYDRYQKLYEIGAIPRRQMESITAKLQEAKERLAAAGTQSAGGSITGPTTITAPIDGIVTGLAAVPAKEVQAGQLLLALGSGQEVGAVVQLEQKDLYLVQLGTPVIVEAAQQTIVGQVASIYPQVEAKQNPVFLAHIKLASKPAESLKAGMPATIHINTGETAVVPAVPTASILQDSQGQTYVYLAVNGKAVLQQISVGKTMDDFTEITSGLPAESLVITSSLDSLRDGDTITVIQHQ</sequence>
<dbReference type="InterPro" id="IPR006143">
    <property type="entry name" value="RND_pump_MFP"/>
</dbReference>
<dbReference type="SUPFAM" id="SSF111369">
    <property type="entry name" value="HlyD-like secretion proteins"/>
    <property type="match status" value="1"/>
</dbReference>
<organism evidence="5">
    <name type="scientific">uncultured Sporomusa sp</name>
    <dbReference type="NCBI Taxonomy" id="307249"/>
    <lineage>
        <taxon>Bacteria</taxon>
        <taxon>Bacillati</taxon>
        <taxon>Bacillota</taxon>
        <taxon>Negativicutes</taxon>
        <taxon>Selenomonadales</taxon>
        <taxon>Sporomusaceae</taxon>
        <taxon>Sporomusa</taxon>
        <taxon>environmental samples</taxon>
    </lineage>
</organism>
<feature type="domain" description="YknX-like C-terminal permuted SH3-like" evidence="4">
    <location>
        <begin position="299"/>
        <end position="366"/>
    </location>
</feature>
<dbReference type="PANTHER" id="PTHR30469:SF33">
    <property type="entry name" value="SLR1207 PROTEIN"/>
    <property type="match status" value="1"/>
</dbReference>
<name>A0A212LPK9_9FIRM</name>
<dbReference type="RefSeq" id="WP_288183528.1">
    <property type="nucleotide sequence ID" value="NZ_LT608335.1"/>
</dbReference>
<dbReference type="Gene3D" id="2.40.30.170">
    <property type="match status" value="1"/>
</dbReference>
<dbReference type="GO" id="GO:0015562">
    <property type="term" value="F:efflux transmembrane transporter activity"/>
    <property type="evidence" value="ECO:0007669"/>
    <property type="project" value="TreeGrafter"/>
</dbReference>
<evidence type="ECO:0000256" key="1">
    <source>
        <dbReference type="ARBA" id="ARBA00009477"/>
    </source>
</evidence>
<protein>
    <submittedName>
        <fullName evidence="5">Efflux transporter, RND family, MFP subunit</fullName>
    </submittedName>
</protein>
<dbReference type="PANTHER" id="PTHR30469">
    <property type="entry name" value="MULTIDRUG RESISTANCE PROTEIN MDTA"/>
    <property type="match status" value="1"/>
</dbReference>
<evidence type="ECO:0000259" key="3">
    <source>
        <dbReference type="Pfam" id="PF25917"/>
    </source>
</evidence>
<dbReference type="Pfam" id="PF25989">
    <property type="entry name" value="YknX_C"/>
    <property type="match status" value="1"/>
</dbReference>
<gene>
    <name evidence="5" type="ORF">KL86SPO_20559</name>
</gene>
<feature type="domain" description="Multidrug resistance protein MdtA-like barrel-sandwich hybrid" evidence="3">
    <location>
        <begin position="75"/>
        <end position="206"/>
    </location>
</feature>
<keyword evidence="2" id="KW-0175">Coiled coil</keyword>
<reference evidence="5" key="1">
    <citation type="submission" date="2016-08" db="EMBL/GenBank/DDBJ databases">
        <authorList>
            <person name="Seilhamer J.J."/>
        </authorList>
    </citation>
    <scope>NUCLEOTIDE SEQUENCE</scope>
    <source>
        <strain evidence="5">86</strain>
    </source>
</reference>
<evidence type="ECO:0000313" key="5">
    <source>
        <dbReference type="EMBL" id="SCM79420.1"/>
    </source>
</evidence>
<dbReference type="Pfam" id="PF25917">
    <property type="entry name" value="BSH_RND"/>
    <property type="match status" value="1"/>
</dbReference>
<dbReference type="Gene3D" id="1.10.287.470">
    <property type="entry name" value="Helix hairpin bin"/>
    <property type="match status" value="1"/>
</dbReference>
<dbReference type="GO" id="GO:1990281">
    <property type="term" value="C:efflux pump complex"/>
    <property type="evidence" value="ECO:0007669"/>
    <property type="project" value="TreeGrafter"/>
</dbReference>
<accession>A0A212LPK9</accession>
<dbReference type="Gene3D" id="2.40.50.100">
    <property type="match status" value="1"/>
</dbReference>
<feature type="coiled-coil region" evidence="2">
    <location>
        <begin position="120"/>
        <end position="171"/>
    </location>
</feature>
<evidence type="ECO:0000256" key="2">
    <source>
        <dbReference type="SAM" id="Coils"/>
    </source>
</evidence>
<dbReference type="NCBIfam" id="TIGR01730">
    <property type="entry name" value="RND_mfp"/>
    <property type="match status" value="1"/>
</dbReference>
<dbReference type="InterPro" id="IPR058637">
    <property type="entry name" value="YknX-like_C"/>
</dbReference>
<proteinExistence type="inferred from homology"/>